<feature type="compositionally biased region" description="Basic and acidic residues" evidence="1">
    <location>
        <begin position="538"/>
        <end position="557"/>
    </location>
</feature>
<sequence length="692" mass="75618">MEGPSFYCAYLGFSPISKPPTNISVLQNPVRDLYFKYRKTPASGRSASLKLTQQGVLVIIYENGEVKAEIFFEFSSVNFVEAVKFISVKSSSEKKPKALFVPVDESRPAVSEKHSFLVEKTFHFLVSSTHPPLVVCIVRRPMGVKALDCHVFALDTVENALHITALISSAQLPPGAPVARGDGGEGRGKPGFDRGVRGDVIRTEYGEYSVYRGPMGYEGPPPPQVQRLSGGGVPGGPVMAPGRNGHMGPPSGVIPGGIMLTQDNFRESPSTGHHQPYMGDQGPGGFGYYDQQNMGAAQYRNKPDVIMHVRQRSGDSAENSPHDRSFNTNPVSDPGARMRIEEVQMRNGQRISGGQFATSAQLPPNQRLSGGQLPMSGRMSPRPPQDMAPTSRFPGGGPTQFSPRNSDAAMSPPAISPRSTAVFSPTSPRGFEPGPVFSASNLESRVTDDDPAEQSLGGKPVAKVPPHMKAGIKVLPSDFRAVKLKPKAEKPPDTSEESGYDNNKQIMEKYKELQDLDSSHGVGLKPGPGRGSNYPDGDGFREFSNKGRFQEENRRDFMTQWQESVKDQRSGGVKHDDQVYRHSAGSNNYQQYEDNNNKNRYSVPSYGDDGQVSRQWGGGPKSQSTYDMGNSMQYSSNQDAMDPLVRMKDLEIASMFSNYRGQQQPSSGGRVGGDMHRPRDRNEFEEGLGYLP</sequence>
<name>A0AAV2H4Y5_LYMST</name>
<accession>A0AAV2H4Y5</accession>
<feature type="region of interest" description="Disordered" evidence="1">
    <location>
        <begin position="483"/>
        <end position="625"/>
    </location>
</feature>
<proteinExistence type="predicted"/>
<dbReference type="Proteomes" id="UP001497497">
    <property type="component" value="Unassembled WGS sequence"/>
</dbReference>
<comment type="caution">
    <text evidence="2">The sequence shown here is derived from an EMBL/GenBank/DDBJ whole genome shotgun (WGS) entry which is preliminary data.</text>
</comment>
<dbReference type="EMBL" id="CAXITT010000037">
    <property type="protein sequence ID" value="CAL1528757.1"/>
    <property type="molecule type" value="Genomic_DNA"/>
</dbReference>
<feature type="compositionally biased region" description="Basic and acidic residues" evidence="1">
    <location>
        <begin position="312"/>
        <end position="325"/>
    </location>
</feature>
<reference evidence="2 3" key="1">
    <citation type="submission" date="2024-04" db="EMBL/GenBank/DDBJ databases">
        <authorList>
            <consortium name="Genoscope - CEA"/>
            <person name="William W."/>
        </authorList>
    </citation>
    <scope>NUCLEOTIDE SEQUENCE [LARGE SCALE GENOMIC DNA]</scope>
</reference>
<dbReference type="PANTHER" id="PTHR21219">
    <property type="entry name" value="FI19613P1"/>
    <property type="match status" value="1"/>
</dbReference>
<feature type="compositionally biased region" description="Basic and acidic residues" evidence="1">
    <location>
        <begin position="506"/>
        <end position="518"/>
    </location>
</feature>
<dbReference type="PANTHER" id="PTHR21219:SF3">
    <property type="entry name" value="FI19613P1"/>
    <property type="match status" value="1"/>
</dbReference>
<organism evidence="2 3">
    <name type="scientific">Lymnaea stagnalis</name>
    <name type="common">Great pond snail</name>
    <name type="synonym">Helix stagnalis</name>
    <dbReference type="NCBI Taxonomy" id="6523"/>
    <lineage>
        <taxon>Eukaryota</taxon>
        <taxon>Metazoa</taxon>
        <taxon>Spiralia</taxon>
        <taxon>Lophotrochozoa</taxon>
        <taxon>Mollusca</taxon>
        <taxon>Gastropoda</taxon>
        <taxon>Heterobranchia</taxon>
        <taxon>Euthyneura</taxon>
        <taxon>Panpulmonata</taxon>
        <taxon>Hygrophila</taxon>
        <taxon>Lymnaeoidea</taxon>
        <taxon>Lymnaeidae</taxon>
        <taxon>Lymnaea</taxon>
    </lineage>
</organism>
<evidence type="ECO:0000313" key="2">
    <source>
        <dbReference type="EMBL" id="CAL1528757.1"/>
    </source>
</evidence>
<feature type="compositionally biased region" description="Polar residues" evidence="1">
    <location>
        <begin position="658"/>
        <end position="667"/>
    </location>
</feature>
<feature type="region of interest" description="Disordered" evidence="1">
    <location>
        <begin position="312"/>
        <end position="336"/>
    </location>
</feature>
<evidence type="ECO:0000256" key="1">
    <source>
        <dbReference type="SAM" id="MobiDB-lite"/>
    </source>
</evidence>
<feature type="region of interest" description="Disordered" evidence="1">
    <location>
        <begin position="355"/>
        <end position="468"/>
    </location>
</feature>
<evidence type="ECO:0000313" key="3">
    <source>
        <dbReference type="Proteomes" id="UP001497497"/>
    </source>
</evidence>
<feature type="region of interest" description="Disordered" evidence="1">
    <location>
        <begin position="176"/>
        <end position="196"/>
    </location>
</feature>
<feature type="compositionally biased region" description="Basic and acidic residues" evidence="1">
    <location>
        <begin position="182"/>
        <end position="196"/>
    </location>
</feature>
<feature type="compositionally biased region" description="Polar residues" evidence="1">
    <location>
        <begin position="417"/>
        <end position="427"/>
    </location>
</feature>
<feature type="compositionally biased region" description="Polar residues" evidence="1">
    <location>
        <begin position="355"/>
        <end position="369"/>
    </location>
</feature>
<gene>
    <name evidence="2" type="ORF">GSLYS_00002927001</name>
</gene>
<feature type="compositionally biased region" description="Polar residues" evidence="1">
    <location>
        <begin position="584"/>
        <end position="602"/>
    </location>
</feature>
<feature type="compositionally biased region" description="Basic and acidic residues" evidence="1">
    <location>
        <begin position="564"/>
        <end position="580"/>
    </location>
</feature>
<keyword evidence="3" id="KW-1185">Reference proteome</keyword>
<protein>
    <submittedName>
        <fullName evidence="2">Uncharacterized protein</fullName>
    </submittedName>
</protein>
<feature type="region of interest" description="Disordered" evidence="1">
    <location>
        <begin position="658"/>
        <end position="692"/>
    </location>
</feature>
<feature type="compositionally biased region" description="Basic and acidic residues" evidence="1">
    <location>
        <begin position="673"/>
        <end position="684"/>
    </location>
</feature>
<dbReference type="AlphaFoldDB" id="A0AAV2H4Y5"/>